<gene>
    <name evidence="3" type="ORF">H3Z74_23775</name>
</gene>
<dbReference type="GO" id="GO:0017057">
    <property type="term" value="F:6-phosphogluconolactonase activity"/>
    <property type="evidence" value="ECO:0007669"/>
    <property type="project" value="TreeGrafter"/>
</dbReference>
<evidence type="ECO:0000256" key="2">
    <source>
        <dbReference type="ARBA" id="ARBA00022526"/>
    </source>
</evidence>
<dbReference type="InterPro" id="IPR019405">
    <property type="entry name" value="Lactonase_7-beta_prop"/>
</dbReference>
<reference evidence="3 4" key="1">
    <citation type="submission" date="2020-09" db="EMBL/GenBank/DDBJ databases">
        <title>Sphingomonas sp., a new species isolated from pork steak.</title>
        <authorList>
            <person name="Heidler von Heilborn D."/>
        </authorList>
    </citation>
    <scope>NUCLEOTIDE SEQUENCE [LARGE SCALE GENOMIC DNA]</scope>
    <source>
        <strain evidence="4">S8-3T</strain>
    </source>
</reference>
<protein>
    <submittedName>
        <fullName evidence="3">Lactonase family protein</fullName>
    </submittedName>
</protein>
<evidence type="ECO:0000256" key="1">
    <source>
        <dbReference type="ARBA" id="ARBA00005564"/>
    </source>
</evidence>
<dbReference type="GO" id="GO:0006006">
    <property type="term" value="P:glucose metabolic process"/>
    <property type="evidence" value="ECO:0007669"/>
    <property type="project" value="UniProtKB-KW"/>
</dbReference>
<accession>A0A7H0LRB3</accession>
<sequence length="387" mass="40694">MLGSAMLAVTALGTSRLIAGGLAMDKTTTDQLVYIGCRTTRERNARGNGITVARIRPDGLWQIVQSLDGIVNPAFLAFDHQRRFLFAVHGDGSEVSAFAIDTKTGMLRFLGKQACQGKNPVHLAVDPTNKFLLVANHLTLDGFVSNVAVLPIGDDGRLGPVCDLVALTGPVGPHRIEQPFAKPHQICFDPKGALIGVPDKGLDRVFTFRLDASGKLQPAGAPMLSREGAGPRHLAFHPALPFAYVVDELSSTIVAARVDAAGGTLTPLQIVSALPDDFTGNSRGSEIAVSPDGRHVFASNRGSDTIASFPVDPATGRLGVGSWQISGGRTPRFFAVAPNGRALFVANEDSDSISRLAIDPATGRLAPPVPVMTTGSPTCLLFAPAPR</sequence>
<dbReference type="SUPFAM" id="SSF51004">
    <property type="entry name" value="C-terminal (heme d1) domain of cytochrome cd1-nitrite reductase"/>
    <property type="match status" value="1"/>
</dbReference>
<dbReference type="InterPro" id="IPR011048">
    <property type="entry name" value="Haem_d1_sf"/>
</dbReference>
<name>A0A7H0LRB3_9SPHN</name>
<dbReference type="EMBL" id="CP061038">
    <property type="protein sequence ID" value="QNQ12216.1"/>
    <property type="molecule type" value="Genomic_DNA"/>
</dbReference>
<dbReference type="PANTHER" id="PTHR30344:SF1">
    <property type="entry name" value="6-PHOSPHOGLUCONOLACTONASE"/>
    <property type="match status" value="1"/>
</dbReference>
<dbReference type="KEGG" id="spap:H3Z74_23775"/>
<organism evidence="3 4">
    <name type="scientific">Sphingomonas alpina</name>
    <dbReference type="NCBI Taxonomy" id="653931"/>
    <lineage>
        <taxon>Bacteria</taxon>
        <taxon>Pseudomonadati</taxon>
        <taxon>Pseudomonadota</taxon>
        <taxon>Alphaproteobacteria</taxon>
        <taxon>Sphingomonadales</taxon>
        <taxon>Sphingomonadaceae</taxon>
        <taxon>Sphingomonas</taxon>
    </lineage>
</organism>
<keyword evidence="2" id="KW-0119">Carbohydrate metabolism</keyword>
<evidence type="ECO:0000313" key="4">
    <source>
        <dbReference type="Proteomes" id="UP000516148"/>
    </source>
</evidence>
<keyword evidence="4" id="KW-1185">Reference proteome</keyword>
<dbReference type="AlphaFoldDB" id="A0A7H0LRB3"/>
<dbReference type="PANTHER" id="PTHR30344">
    <property type="entry name" value="6-PHOSPHOGLUCONOLACTONASE-RELATED"/>
    <property type="match status" value="1"/>
</dbReference>
<proteinExistence type="inferred from homology"/>
<dbReference type="InterPro" id="IPR050282">
    <property type="entry name" value="Cycloisomerase_2"/>
</dbReference>
<comment type="similarity">
    <text evidence="1">Belongs to the cycloisomerase 2 family.</text>
</comment>
<dbReference type="Pfam" id="PF10282">
    <property type="entry name" value="Lactonase"/>
    <property type="match status" value="1"/>
</dbReference>
<keyword evidence="2" id="KW-0313">Glucose metabolism</keyword>
<dbReference type="Proteomes" id="UP000516148">
    <property type="component" value="Chromosome"/>
</dbReference>
<dbReference type="InterPro" id="IPR015943">
    <property type="entry name" value="WD40/YVTN_repeat-like_dom_sf"/>
</dbReference>
<dbReference type="Gene3D" id="2.130.10.10">
    <property type="entry name" value="YVTN repeat-like/Quinoprotein amine dehydrogenase"/>
    <property type="match status" value="1"/>
</dbReference>
<evidence type="ECO:0000313" key="3">
    <source>
        <dbReference type="EMBL" id="QNQ12216.1"/>
    </source>
</evidence>